<evidence type="ECO:0000256" key="5">
    <source>
        <dbReference type="ARBA" id="ARBA00048539"/>
    </source>
</evidence>
<dbReference type="InterPro" id="IPR011063">
    <property type="entry name" value="TilS/TtcA_N"/>
</dbReference>
<comment type="similarity">
    <text evidence="6">Belongs to the tRNA(Ile)-lysidine synthase family.</text>
</comment>
<organism evidence="8">
    <name type="scientific">uncultured Nocardioides sp</name>
    <dbReference type="NCBI Taxonomy" id="198441"/>
    <lineage>
        <taxon>Bacteria</taxon>
        <taxon>Bacillati</taxon>
        <taxon>Actinomycetota</taxon>
        <taxon>Actinomycetes</taxon>
        <taxon>Propionibacteriales</taxon>
        <taxon>Nocardioidaceae</taxon>
        <taxon>Nocardioides</taxon>
        <taxon>environmental samples</taxon>
    </lineage>
</organism>
<dbReference type="EMBL" id="CADCUP010000213">
    <property type="protein sequence ID" value="CAA9416061.1"/>
    <property type="molecule type" value="Genomic_DNA"/>
</dbReference>
<sequence length="331" mass="34832">MGPDPAVAAVRRGVRAVLEPAEPGSPVLVACSGGADSLALLAATVFEGHARGLRVLGATVDHGLQAGSAELAQRVVGQMATLGADETVASRVVVDGGGLGVEAAAREARYAVLEQMAQHFGAPLVLLGHTRDDQAETVLMGLARGSGGRSIAGMRRGFDRFRRPLLDVTRAQTEAACAAEGIEPWQDPFNDDPRFTRSRVRGVVLPLLEQELGPGVAAALARTADALREDMEHLDRLTDDLLASALTRRDDGLHLSLVALECADVALRRRALRRGAVLAGAIDAELGRAHVLALDELVTGWRGQRWIDLPGPVRGVRRNAAVVIEPVPGDG</sequence>
<keyword evidence="3 6" id="KW-0547">Nucleotide-binding</keyword>
<comment type="catalytic activity">
    <reaction evidence="5 6">
        <text>cytidine(34) in tRNA(Ile2) + L-lysine + ATP = lysidine(34) in tRNA(Ile2) + AMP + diphosphate + H(+)</text>
        <dbReference type="Rhea" id="RHEA:43744"/>
        <dbReference type="Rhea" id="RHEA-COMP:10625"/>
        <dbReference type="Rhea" id="RHEA-COMP:10670"/>
        <dbReference type="ChEBI" id="CHEBI:15378"/>
        <dbReference type="ChEBI" id="CHEBI:30616"/>
        <dbReference type="ChEBI" id="CHEBI:32551"/>
        <dbReference type="ChEBI" id="CHEBI:33019"/>
        <dbReference type="ChEBI" id="CHEBI:82748"/>
        <dbReference type="ChEBI" id="CHEBI:83665"/>
        <dbReference type="ChEBI" id="CHEBI:456215"/>
        <dbReference type="EC" id="6.3.4.19"/>
    </reaction>
</comment>
<dbReference type="Gene3D" id="3.40.50.620">
    <property type="entry name" value="HUPs"/>
    <property type="match status" value="1"/>
</dbReference>
<accession>A0A6J4PP33</accession>
<dbReference type="GO" id="GO:0005737">
    <property type="term" value="C:cytoplasm"/>
    <property type="evidence" value="ECO:0007669"/>
    <property type="project" value="UniProtKB-SubCell"/>
</dbReference>
<dbReference type="InterPro" id="IPR014729">
    <property type="entry name" value="Rossmann-like_a/b/a_fold"/>
</dbReference>
<feature type="binding site" evidence="6">
    <location>
        <begin position="32"/>
        <end position="37"/>
    </location>
    <ligand>
        <name>ATP</name>
        <dbReference type="ChEBI" id="CHEBI:30616"/>
    </ligand>
</feature>
<evidence type="ECO:0000256" key="2">
    <source>
        <dbReference type="ARBA" id="ARBA00022694"/>
    </source>
</evidence>
<comment type="domain">
    <text evidence="6">The N-terminal region contains the highly conserved SGGXDS motif, predicted to be a P-loop motif involved in ATP binding.</text>
</comment>
<dbReference type="CDD" id="cd01992">
    <property type="entry name" value="TilS_N"/>
    <property type="match status" value="1"/>
</dbReference>
<dbReference type="NCBIfam" id="TIGR02432">
    <property type="entry name" value="lysidine_TilS_N"/>
    <property type="match status" value="1"/>
</dbReference>
<keyword evidence="2 6" id="KW-0819">tRNA processing</keyword>
<dbReference type="SUPFAM" id="SSF52402">
    <property type="entry name" value="Adenine nucleotide alpha hydrolases-like"/>
    <property type="match status" value="1"/>
</dbReference>
<keyword evidence="1 6" id="KW-0436">Ligase</keyword>
<dbReference type="InterPro" id="IPR012795">
    <property type="entry name" value="tRNA_Ile_lys_synt_N"/>
</dbReference>
<evidence type="ECO:0000259" key="7">
    <source>
        <dbReference type="Pfam" id="PF01171"/>
    </source>
</evidence>
<dbReference type="EC" id="6.3.4.19" evidence="6"/>
<keyword evidence="6" id="KW-0963">Cytoplasm</keyword>
<evidence type="ECO:0000256" key="6">
    <source>
        <dbReference type="HAMAP-Rule" id="MF_01161"/>
    </source>
</evidence>
<dbReference type="AlphaFoldDB" id="A0A6J4PP33"/>
<dbReference type="HAMAP" id="MF_01161">
    <property type="entry name" value="tRNA_Ile_lys_synt"/>
    <property type="match status" value="1"/>
</dbReference>
<dbReference type="Gene3D" id="1.20.59.20">
    <property type="match status" value="1"/>
</dbReference>
<proteinExistence type="inferred from homology"/>
<dbReference type="Pfam" id="PF01171">
    <property type="entry name" value="ATP_bind_3"/>
    <property type="match status" value="1"/>
</dbReference>
<gene>
    <name evidence="6" type="primary">tilS</name>
    <name evidence="8" type="ORF">AVDCRST_MAG06-3204</name>
</gene>
<dbReference type="GO" id="GO:0006400">
    <property type="term" value="P:tRNA modification"/>
    <property type="evidence" value="ECO:0007669"/>
    <property type="project" value="UniProtKB-UniRule"/>
</dbReference>
<keyword evidence="4 6" id="KW-0067">ATP-binding</keyword>
<evidence type="ECO:0000256" key="1">
    <source>
        <dbReference type="ARBA" id="ARBA00022598"/>
    </source>
</evidence>
<comment type="function">
    <text evidence="6">Ligates lysine onto the cytidine present at position 34 of the AUA codon-specific tRNA(Ile) that contains the anticodon CAU, in an ATP-dependent manner. Cytidine is converted to lysidine, thus changing the amino acid specificity of the tRNA from methionine to isoleucine.</text>
</comment>
<name>A0A6J4PP33_9ACTN</name>
<dbReference type="PANTHER" id="PTHR43033:SF1">
    <property type="entry name" value="TRNA(ILE)-LYSIDINE SYNTHASE-RELATED"/>
    <property type="match status" value="1"/>
</dbReference>
<dbReference type="PANTHER" id="PTHR43033">
    <property type="entry name" value="TRNA(ILE)-LYSIDINE SYNTHASE-RELATED"/>
    <property type="match status" value="1"/>
</dbReference>
<comment type="subcellular location">
    <subcellularLocation>
        <location evidence="6">Cytoplasm</location>
    </subcellularLocation>
</comment>
<evidence type="ECO:0000256" key="4">
    <source>
        <dbReference type="ARBA" id="ARBA00022840"/>
    </source>
</evidence>
<dbReference type="GO" id="GO:0032267">
    <property type="term" value="F:tRNA(Ile)-lysidine synthase activity"/>
    <property type="evidence" value="ECO:0007669"/>
    <property type="project" value="UniProtKB-EC"/>
</dbReference>
<dbReference type="GO" id="GO:0005524">
    <property type="term" value="F:ATP binding"/>
    <property type="evidence" value="ECO:0007669"/>
    <property type="project" value="UniProtKB-UniRule"/>
</dbReference>
<dbReference type="InterPro" id="IPR012094">
    <property type="entry name" value="tRNA_Ile_lys_synt"/>
</dbReference>
<evidence type="ECO:0000313" key="8">
    <source>
        <dbReference type="EMBL" id="CAA9416061.1"/>
    </source>
</evidence>
<dbReference type="RefSeq" id="WP_295661527.1">
    <property type="nucleotide sequence ID" value="NZ_CADCUP010000213.1"/>
</dbReference>
<reference evidence="8" key="1">
    <citation type="submission" date="2020-02" db="EMBL/GenBank/DDBJ databases">
        <authorList>
            <person name="Meier V. D."/>
        </authorList>
    </citation>
    <scope>NUCLEOTIDE SEQUENCE</scope>
    <source>
        <strain evidence="8">AVDCRST_MAG06</strain>
    </source>
</reference>
<dbReference type="SUPFAM" id="SSF82829">
    <property type="entry name" value="MesJ substrate recognition domain-like"/>
    <property type="match status" value="1"/>
</dbReference>
<feature type="domain" description="tRNA(Ile)-lysidine/2-thiocytidine synthase N-terminal" evidence="7">
    <location>
        <begin position="27"/>
        <end position="201"/>
    </location>
</feature>
<protein>
    <recommendedName>
        <fullName evidence="6">tRNA(Ile)-lysidine synthase</fullName>
        <ecNumber evidence="6">6.3.4.19</ecNumber>
    </recommendedName>
    <alternativeName>
        <fullName evidence="6">tRNA(Ile)-2-lysyl-cytidine synthase</fullName>
    </alternativeName>
    <alternativeName>
        <fullName evidence="6">tRNA(Ile)-lysidine synthetase</fullName>
    </alternativeName>
</protein>
<evidence type="ECO:0000256" key="3">
    <source>
        <dbReference type="ARBA" id="ARBA00022741"/>
    </source>
</evidence>